<dbReference type="AlphaFoldDB" id="H6SM06"/>
<gene>
    <name evidence="1" type="ORF">RSPPHO_00704</name>
    <name evidence="2" type="ORF">RSPPHO_02395</name>
</gene>
<dbReference type="EMBL" id="HE663493">
    <property type="protein sequence ID" value="CCG09021.1"/>
    <property type="molecule type" value="Genomic_DNA"/>
</dbReference>
<keyword evidence="3" id="KW-1185">Reference proteome</keyword>
<accession>H6SM06</accession>
<reference evidence="2 3" key="1">
    <citation type="submission" date="2012-02" db="EMBL/GenBank/DDBJ databases">
        <title>Shotgun genome sequence of Phaeospirillum photometricum DSM 122.</title>
        <authorList>
            <person name="Duquesne K."/>
            <person name="Sturgis J."/>
        </authorList>
    </citation>
    <scope>NUCLEOTIDE SEQUENCE [LARGE SCALE GENOMIC DNA]</scope>
    <source>
        <strain evidence="2">DSM 122</strain>
        <strain evidence="3">DSM122</strain>
    </source>
</reference>
<dbReference type="HOGENOM" id="CLU_2719703_0_0_5"/>
<evidence type="ECO:0000313" key="3">
    <source>
        <dbReference type="Proteomes" id="UP000033220"/>
    </source>
</evidence>
<dbReference type="KEGG" id="rpm:RSPPHO_02395"/>
<protein>
    <submittedName>
        <fullName evidence="2">Uncharacterized protein</fullName>
    </submittedName>
</protein>
<evidence type="ECO:0000313" key="2">
    <source>
        <dbReference type="EMBL" id="CCG09021.1"/>
    </source>
</evidence>
<sequence>MGKQILIQELRRRRASYGAYLESRLVRILYCPPRQEPVDIYPQHGAQARQNVASRHDDTTLILADRLLVDTQ</sequence>
<evidence type="ECO:0000313" key="1">
    <source>
        <dbReference type="EMBL" id="CCG07330.1"/>
    </source>
</evidence>
<name>H6SM06_PARPM</name>
<dbReference type="KEGG" id="rpm:RSPPHO_00704"/>
<dbReference type="Proteomes" id="UP000033220">
    <property type="component" value="Chromosome DSM 122"/>
</dbReference>
<dbReference type="EMBL" id="HE663493">
    <property type="protein sequence ID" value="CCG07330.1"/>
    <property type="molecule type" value="Genomic_DNA"/>
</dbReference>
<proteinExistence type="predicted"/>
<organism evidence="2 3">
    <name type="scientific">Pararhodospirillum photometricum DSM 122</name>
    <dbReference type="NCBI Taxonomy" id="1150469"/>
    <lineage>
        <taxon>Bacteria</taxon>
        <taxon>Pseudomonadati</taxon>
        <taxon>Pseudomonadota</taxon>
        <taxon>Alphaproteobacteria</taxon>
        <taxon>Rhodospirillales</taxon>
        <taxon>Rhodospirillaceae</taxon>
        <taxon>Pararhodospirillum</taxon>
    </lineage>
</organism>